<dbReference type="GO" id="GO:0016020">
    <property type="term" value="C:membrane"/>
    <property type="evidence" value="ECO:0007669"/>
    <property type="project" value="UniProtKB-SubCell"/>
</dbReference>
<dbReference type="Pfam" id="PF00153">
    <property type="entry name" value="Mito_carr"/>
    <property type="match status" value="4"/>
</dbReference>
<gene>
    <name evidence="10" type="ORF">PTTT1_LOCUS47990</name>
</gene>
<dbReference type="OMA" id="MIDSWAG"/>
<evidence type="ECO:0000256" key="5">
    <source>
        <dbReference type="ARBA" id="ARBA00023136"/>
    </source>
</evidence>
<dbReference type="AlphaFoldDB" id="A0A8J9SGQ6"/>
<evidence type="ECO:0008006" key="11">
    <source>
        <dbReference type="Google" id="ProtNLM"/>
    </source>
</evidence>
<keyword evidence="5 6" id="KW-0472">Membrane</keyword>
<feature type="transmembrane region" description="Helical" evidence="9">
    <location>
        <begin position="241"/>
        <end position="263"/>
    </location>
</feature>
<protein>
    <recommendedName>
        <fullName evidence="11">Mitochondrial carrier protein</fullName>
    </recommendedName>
</protein>
<comment type="similarity">
    <text evidence="7">Belongs to the mitochondrial carrier (TC 2.A.29) family.</text>
</comment>
<dbReference type="GO" id="GO:0055085">
    <property type="term" value="P:transmembrane transport"/>
    <property type="evidence" value="ECO:0007669"/>
    <property type="project" value="InterPro"/>
</dbReference>
<dbReference type="InterPro" id="IPR002067">
    <property type="entry name" value="MCP"/>
</dbReference>
<dbReference type="InterPro" id="IPR023395">
    <property type="entry name" value="MCP_dom_sf"/>
</dbReference>
<feature type="repeat" description="Solcar" evidence="6">
    <location>
        <begin position="271"/>
        <end position="373"/>
    </location>
</feature>
<sequence length="412" mass="45397">MEERTEESPRVHAPYPSWHNPVAGSVAGAGSRMATAPLDLIRIRRQLNVVSYPRESLWGSWKSIVKNEGGVSALFRGNVAAIFLWISYSAVQFSLYTQTRDWLIQHAPAADPEDSDSEPAKYYRSGSAFVAGATAGVCATIATYPFDVCRTTFAARGIQTTGSALTPSKPPPITPKATIHHMPFSSLVEPMIHDRGRFASSPPKPISTPPLQPHPSFTVTPPTRLYDFVWYLYRQKGIAGFYAGAGPAVLQIIPYMGISFWLYDQLTAGDRRVALSAYAGSISGAVSKILVYPMDTVKRRLQAQAFYDNSSATESRTGGSERRRLYSGLRDCFTRVIKEEGWASLYRGVVPSVLKTTISTGLSFALFRSTKNILEGLHEDCPSIQTSTWRETPPDAKSLASTDDRISDERKR</sequence>
<keyword evidence="9" id="KW-1133">Transmembrane helix</keyword>
<dbReference type="PROSITE" id="PS50920">
    <property type="entry name" value="SOLCAR"/>
    <property type="match status" value="3"/>
</dbReference>
<evidence type="ECO:0000256" key="6">
    <source>
        <dbReference type="PROSITE-ProRule" id="PRU00282"/>
    </source>
</evidence>
<feature type="repeat" description="Solcar" evidence="6">
    <location>
        <begin position="15"/>
        <end position="102"/>
    </location>
</feature>
<proteinExistence type="inferred from homology"/>
<name>A0A8J9SGQ6_PHATR</name>
<evidence type="ECO:0000313" key="10">
    <source>
        <dbReference type="EMBL" id="CAG9291717.1"/>
    </source>
</evidence>
<organism evidence="10">
    <name type="scientific">Phaeodactylum tricornutum</name>
    <name type="common">Diatom</name>
    <dbReference type="NCBI Taxonomy" id="2850"/>
    <lineage>
        <taxon>Eukaryota</taxon>
        <taxon>Sar</taxon>
        <taxon>Stramenopiles</taxon>
        <taxon>Ochrophyta</taxon>
        <taxon>Bacillariophyta</taxon>
        <taxon>Bacillariophyceae</taxon>
        <taxon>Bacillariophycidae</taxon>
        <taxon>Naviculales</taxon>
        <taxon>Phaeodactylaceae</taxon>
        <taxon>Phaeodactylum</taxon>
    </lineage>
</organism>
<evidence type="ECO:0000256" key="3">
    <source>
        <dbReference type="ARBA" id="ARBA00022692"/>
    </source>
</evidence>
<evidence type="ECO:0000256" key="1">
    <source>
        <dbReference type="ARBA" id="ARBA00004141"/>
    </source>
</evidence>
<dbReference type="Gene3D" id="1.50.40.10">
    <property type="entry name" value="Mitochondrial carrier domain"/>
    <property type="match status" value="2"/>
</dbReference>
<evidence type="ECO:0000256" key="4">
    <source>
        <dbReference type="ARBA" id="ARBA00022737"/>
    </source>
</evidence>
<dbReference type="EMBL" id="OU594947">
    <property type="protein sequence ID" value="CAG9291717.1"/>
    <property type="molecule type" value="Genomic_DNA"/>
</dbReference>
<feature type="region of interest" description="Disordered" evidence="8">
    <location>
        <begin position="384"/>
        <end position="412"/>
    </location>
</feature>
<comment type="subcellular location">
    <subcellularLocation>
        <location evidence="1">Membrane</location>
        <topology evidence="1">Multi-pass membrane protein</topology>
    </subcellularLocation>
</comment>
<dbReference type="Proteomes" id="UP000836788">
    <property type="component" value="Chromosome 6"/>
</dbReference>
<dbReference type="SUPFAM" id="SSF103506">
    <property type="entry name" value="Mitochondrial carrier"/>
    <property type="match status" value="1"/>
</dbReference>
<dbReference type="PANTHER" id="PTHR24089">
    <property type="entry name" value="SOLUTE CARRIER FAMILY 25"/>
    <property type="match status" value="1"/>
</dbReference>
<evidence type="ECO:0000256" key="7">
    <source>
        <dbReference type="RuleBase" id="RU000488"/>
    </source>
</evidence>
<evidence type="ECO:0000256" key="2">
    <source>
        <dbReference type="ARBA" id="ARBA00022448"/>
    </source>
</evidence>
<evidence type="ECO:0000256" key="8">
    <source>
        <dbReference type="SAM" id="MobiDB-lite"/>
    </source>
</evidence>
<evidence type="ECO:0000256" key="9">
    <source>
        <dbReference type="SAM" id="Phobius"/>
    </source>
</evidence>
<keyword evidence="4" id="KW-0677">Repeat</keyword>
<feature type="repeat" description="Solcar" evidence="6">
    <location>
        <begin position="123"/>
        <end position="269"/>
    </location>
</feature>
<feature type="compositionally biased region" description="Basic and acidic residues" evidence="8">
    <location>
        <begin position="402"/>
        <end position="412"/>
    </location>
</feature>
<dbReference type="PRINTS" id="PR00926">
    <property type="entry name" value="MITOCARRIER"/>
</dbReference>
<reference evidence="10" key="1">
    <citation type="submission" date="2022-02" db="EMBL/GenBank/DDBJ databases">
        <authorList>
            <person name="Giguere J D."/>
        </authorList>
    </citation>
    <scope>NUCLEOTIDE SEQUENCE</scope>
    <source>
        <strain evidence="10">CCAP 1055/1</strain>
    </source>
</reference>
<keyword evidence="3 6" id="KW-0812">Transmembrane</keyword>
<accession>A0A8J9SGQ6</accession>
<feature type="transmembrane region" description="Helical" evidence="9">
    <location>
        <begin position="275"/>
        <end position="292"/>
    </location>
</feature>
<keyword evidence="2 7" id="KW-0813">Transport</keyword>
<dbReference type="InterPro" id="IPR018108">
    <property type="entry name" value="MCP_transmembrane"/>
</dbReference>